<name>F2BWS2_9FIRM</name>
<reference evidence="2 3" key="1">
    <citation type="submission" date="2011-02" db="EMBL/GenBank/DDBJ databases">
        <authorList>
            <person name="Muzny D."/>
            <person name="Qin X."/>
            <person name="Deng J."/>
            <person name="Jiang H."/>
            <person name="Liu Y."/>
            <person name="Qu J."/>
            <person name="Song X.-Z."/>
            <person name="Zhang L."/>
            <person name="Thornton R."/>
            <person name="Coyle M."/>
            <person name="Francisco L."/>
            <person name="Jackson L."/>
            <person name="Javaid M."/>
            <person name="Korchina V."/>
            <person name="Kovar C."/>
            <person name="Mata R."/>
            <person name="Mathew T."/>
            <person name="Ngo R."/>
            <person name="Nguyen L."/>
            <person name="Nguyen N."/>
            <person name="Okwuonu G."/>
            <person name="Ongeri F."/>
            <person name="Pham C."/>
            <person name="Simmons D."/>
            <person name="Wilczek-Boney K."/>
            <person name="Hale W."/>
            <person name="Jakkamsetti A."/>
            <person name="Pham P."/>
            <person name="Ruth R."/>
            <person name="San Lucas F."/>
            <person name="Warren J."/>
            <person name="Zhang J."/>
            <person name="Zhao Z."/>
            <person name="Zhou C."/>
            <person name="Zhu D."/>
            <person name="Lee S."/>
            <person name="Bess C."/>
            <person name="Blankenburg K."/>
            <person name="Forbes L."/>
            <person name="Fu Q."/>
            <person name="Gubbala S."/>
            <person name="Hirani K."/>
            <person name="Jayaseelan J.C."/>
            <person name="Lara F."/>
            <person name="Munidasa M."/>
            <person name="Palculict T."/>
            <person name="Patil S."/>
            <person name="Pu L.-L."/>
            <person name="Saada N."/>
            <person name="Tang L."/>
            <person name="Weissenberger G."/>
            <person name="Zhu Y."/>
            <person name="Hemphill L."/>
            <person name="Shang Y."/>
            <person name="Youmans B."/>
            <person name="Ayvaz T."/>
            <person name="Ross M."/>
            <person name="Santibanez J."/>
            <person name="Aqrawi P."/>
            <person name="Gross S."/>
            <person name="Joshi V."/>
            <person name="Fowler G."/>
            <person name="Nazareth L."/>
            <person name="Reid J."/>
            <person name="Worley K."/>
            <person name="Petrosino J."/>
            <person name="Highlander S."/>
            <person name="Gibbs R."/>
        </authorList>
    </citation>
    <scope>NUCLEOTIDE SEQUENCE [LARGE SCALE GENOMIC DNA]</scope>
    <source>
        <strain evidence="2 3">DSM 19965</strain>
    </source>
</reference>
<evidence type="ECO:0000256" key="1">
    <source>
        <dbReference type="SAM" id="Phobius"/>
    </source>
</evidence>
<keyword evidence="1" id="KW-1133">Transmembrane helix</keyword>
<comment type="caution">
    <text evidence="2">The sequence shown here is derived from an EMBL/GenBank/DDBJ whole genome shotgun (WGS) entry which is preliminary data.</text>
</comment>
<gene>
    <name evidence="2" type="ORF">HMPREF9083_0640</name>
</gene>
<dbReference type="EMBL" id="AFBB01000011">
    <property type="protein sequence ID" value="EGF14283.1"/>
    <property type="molecule type" value="Genomic_DNA"/>
</dbReference>
<sequence>MFSDGAFLFSVFYISFLFTVYAVNFPLFIFYDYGSHVNINLNLYL</sequence>
<keyword evidence="3" id="KW-1185">Reference proteome</keyword>
<dbReference type="HOGENOM" id="CLU_3199034_0_0_9"/>
<keyword evidence="1" id="KW-0812">Transmembrane</keyword>
<accession>F2BWS2</accession>
<proteinExistence type="predicted"/>
<evidence type="ECO:0000313" key="3">
    <source>
        <dbReference type="Proteomes" id="UP000003503"/>
    </source>
</evidence>
<keyword evidence="1" id="KW-0472">Membrane</keyword>
<dbReference type="AlphaFoldDB" id="F2BWS2"/>
<protein>
    <submittedName>
        <fullName evidence="2">Integral membrane protein</fullName>
    </submittedName>
</protein>
<feature type="transmembrane region" description="Helical" evidence="1">
    <location>
        <begin position="6"/>
        <end position="31"/>
    </location>
</feature>
<dbReference type="Proteomes" id="UP000003503">
    <property type="component" value="Unassembled WGS sequence"/>
</dbReference>
<organism evidence="2 3">
    <name type="scientific">Dialister micraerophilus DSM 19965</name>
    <dbReference type="NCBI Taxonomy" id="888062"/>
    <lineage>
        <taxon>Bacteria</taxon>
        <taxon>Bacillati</taxon>
        <taxon>Bacillota</taxon>
        <taxon>Negativicutes</taxon>
        <taxon>Veillonellales</taxon>
        <taxon>Veillonellaceae</taxon>
        <taxon>Dialister</taxon>
    </lineage>
</organism>
<evidence type="ECO:0000313" key="2">
    <source>
        <dbReference type="EMBL" id="EGF14283.1"/>
    </source>
</evidence>
<dbReference type="STRING" id="888062.HMPREF9083_0640"/>